<dbReference type="Proteomes" id="UP001501682">
    <property type="component" value="Unassembled WGS sequence"/>
</dbReference>
<gene>
    <name evidence="1" type="ORF">GCM10022292_33670</name>
</gene>
<accession>A0ABP8D3A1</accession>
<sequence>MNIENFITNRKSIEKLTSEMTEIESDGWETKYIDQRDQSEWIEIPLESEYHGGGNPILFRLPKPSQTELIKLLIKSKDLNQISAISCLLKESEFDQSDKHKEYREELIIELEKIVNDKEFKWNGFEKKRLTTIIYDSDLNFPHNQRESLGKKYEEVESDYQYYKNIADRAEKIITFAKKNNSILDRIKTLFD</sequence>
<evidence type="ECO:0000313" key="1">
    <source>
        <dbReference type="EMBL" id="GAA4246629.1"/>
    </source>
</evidence>
<evidence type="ECO:0000313" key="2">
    <source>
        <dbReference type="Proteomes" id="UP001501682"/>
    </source>
</evidence>
<proteinExistence type="predicted"/>
<reference evidence="2" key="1">
    <citation type="journal article" date="2019" name="Int. J. Syst. Evol. Microbiol.">
        <title>The Global Catalogue of Microorganisms (GCM) 10K type strain sequencing project: providing services to taxonomists for standard genome sequencing and annotation.</title>
        <authorList>
            <consortium name="The Broad Institute Genomics Platform"/>
            <consortium name="The Broad Institute Genome Sequencing Center for Infectious Disease"/>
            <person name="Wu L."/>
            <person name="Ma J."/>
        </authorList>
    </citation>
    <scope>NUCLEOTIDE SEQUENCE [LARGE SCALE GENOMIC DNA]</scope>
    <source>
        <strain evidence="2">JCM 17633</strain>
    </source>
</reference>
<keyword evidence="2" id="KW-1185">Reference proteome</keyword>
<organism evidence="1 2">
    <name type="scientific">Winogradskyella damuponensis</name>
    <dbReference type="NCBI Taxonomy" id="943939"/>
    <lineage>
        <taxon>Bacteria</taxon>
        <taxon>Pseudomonadati</taxon>
        <taxon>Bacteroidota</taxon>
        <taxon>Flavobacteriia</taxon>
        <taxon>Flavobacteriales</taxon>
        <taxon>Flavobacteriaceae</taxon>
        <taxon>Winogradskyella</taxon>
    </lineage>
</organism>
<protein>
    <submittedName>
        <fullName evidence="1">Uncharacterized protein</fullName>
    </submittedName>
</protein>
<comment type="caution">
    <text evidence="1">The sequence shown here is derived from an EMBL/GenBank/DDBJ whole genome shotgun (WGS) entry which is preliminary data.</text>
</comment>
<dbReference type="EMBL" id="BAABCB010000036">
    <property type="protein sequence ID" value="GAA4246629.1"/>
    <property type="molecule type" value="Genomic_DNA"/>
</dbReference>
<name>A0ABP8D3A1_9FLAO</name>